<protein>
    <submittedName>
        <fullName evidence="5">AraC-like DNA-binding protein</fullName>
    </submittedName>
</protein>
<dbReference type="Pfam" id="PF12833">
    <property type="entry name" value="HTH_18"/>
    <property type="match status" value="1"/>
</dbReference>
<evidence type="ECO:0000259" key="4">
    <source>
        <dbReference type="PROSITE" id="PS01124"/>
    </source>
</evidence>
<name>A0A3D9KYS0_MARFU</name>
<accession>A0A3D9KYS0</accession>
<keyword evidence="3" id="KW-0804">Transcription</keyword>
<evidence type="ECO:0000313" key="6">
    <source>
        <dbReference type="Proteomes" id="UP000256779"/>
    </source>
</evidence>
<gene>
    <name evidence="5" type="ORF">C7460_12726</name>
</gene>
<dbReference type="AlphaFoldDB" id="A0A3D9KYS0"/>
<dbReference type="GO" id="GO:0003700">
    <property type="term" value="F:DNA-binding transcription factor activity"/>
    <property type="evidence" value="ECO:0007669"/>
    <property type="project" value="InterPro"/>
</dbReference>
<dbReference type="InterPro" id="IPR018060">
    <property type="entry name" value="HTH_AraC"/>
</dbReference>
<comment type="caution">
    <text evidence="5">The sequence shown here is derived from an EMBL/GenBank/DDBJ whole genome shotgun (WGS) entry which is preliminary data.</text>
</comment>
<keyword evidence="6" id="KW-1185">Reference proteome</keyword>
<evidence type="ECO:0000313" key="5">
    <source>
        <dbReference type="EMBL" id="RED93002.1"/>
    </source>
</evidence>
<dbReference type="SMART" id="SM00342">
    <property type="entry name" value="HTH_ARAC"/>
    <property type="match status" value="1"/>
</dbReference>
<keyword evidence="1" id="KW-0805">Transcription regulation</keyword>
<dbReference type="Gene3D" id="1.10.10.60">
    <property type="entry name" value="Homeodomain-like"/>
    <property type="match status" value="2"/>
</dbReference>
<dbReference type="Proteomes" id="UP000256779">
    <property type="component" value="Unassembled WGS sequence"/>
</dbReference>
<evidence type="ECO:0000256" key="3">
    <source>
        <dbReference type="ARBA" id="ARBA00023163"/>
    </source>
</evidence>
<dbReference type="GO" id="GO:0043565">
    <property type="term" value="F:sequence-specific DNA binding"/>
    <property type="evidence" value="ECO:0007669"/>
    <property type="project" value="InterPro"/>
</dbReference>
<keyword evidence="2 5" id="KW-0238">DNA-binding</keyword>
<dbReference type="PANTHER" id="PTHR43280">
    <property type="entry name" value="ARAC-FAMILY TRANSCRIPTIONAL REGULATOR"/>
    <property type="match status" value="1"/>
</dbReference>
<sequence>MLGANLPHCWKNLQGYHAGASSIVIQWRGDIFPDIPAFAGIQKLQQQAQRGLYLAPKHRTAVSEQMKAVVSSENLTQYLRFVELLDFIAEQVTYTPIAGASYTYDFSSRTTSRIEQVQTYVKEHFARKIKLSEVADHLNMSEQSFSRFFSKAMQRPFFVFLNEYRVNMASRLILETDFQMAQIAYQCGYESLPFFYKQFKKFKGYSPLEFRKMYQKI</sequence>
<dbReference type="PROSITE" id="PS01124">
    <property type="entry name" value="HTH_ARAC_FAMILY_2"/>
    <property type="match status" value="1"/>
</dbReference>
<dbReference type="InterPro" id="IPR009057">
    <property type="entry name" value="Homeodomain-like_sf"/>
</dbReference>
<dbReference type="PROSITE" id="PS00041">
    <property type="entry name" value="HTH_ARAC_FAMILY_1"/>
    <property type="match status" value="1"/>
</dbReference>
<evidence type="ECO:0000256" key="2">
    <source>
        <dbReference type="ARBA" id="ARBA00023125"/>
    </source>
</evidence>
<evidence type="ECO:0000256" key="1">
    <source>
        <dbReference type="ARBA" id="ARBA00023015"/>
    </source>
</evidence>
<reference evidence="5 6" key="1">
    <citation type="submission" date="2018-07" db="EMBL/GenBank/DDBJ databases">
        <title>Genomic Encyclopedia of Type Strains, Phase IV (KMG-IV): sequencing the most valuable type-strain genomes for metagenomic binning, comparative biology and taxonomic classification.</title>
        <authorList>
            <person name="Goeker M."/>
        </authorList>
    </citation>
    <scope>NUCLEOTIDE SEQUENCE [LARGE SCALE GENOMIC DNA]</scope>
    <source>
        <strain evidence="5 6">DSM 4134</strain>
    </source>
</reference>
<organism evidence="5 6">
    <name type="scientific">Marinoscillum furvescens DSM 4134</name>
    <dbReference type="NCBI Taxonomy" id="1122208"/>
    <lineage>
        <taxon>Bacteria</taxon>
        <taxon>Pseudomonadati</taxon>
        <taxon>Bacteroidota</taxon>
        <taxon>Cytophagia</taxon>
        <taxon>Cytophagales</taxon>
        <taxon>Reichenbachiellaceae</taxon>
        <taxon>Marinoscillum</taxon>
    </lineage>
</organism>
<dbReference type="SUPFAM" id="SSF46689">
    <property type="entry name" value="Homeodomain-like"/>
    <property type="match status" value="2"/>
</dbReference>
<dbReference type="PANTHER" id="PTHR43280:SF27">
    <property type="entry name" value="TRANSCRIPTIONAL REGULATOR MTLR"/>
    <property type="match status" value="1"/>
</dbReference>
<dbReference type="EMBL" id="QREG01000027">
    <property type="protein sequence ID" value="RED93002.1"/>
    <property type="molecule type" value="Genomic_DNA"/>
</dbReference>
<dbReference type="InterPro" id="IPR018062">
    <property type="entry name" value="HTH_AraC-typ_CS"/>
</dbReference>
<proteinExistence type="predicted"/>
<feature type="domain" description="HTH araC/xylS-type" evidence="4">
    <location>
        <begin position="115"/>
        <end position="213"/>
    </location>
</feature>